<comment type="caution">
    <text evidence="3">The sequence shown here is derived from an EMBL/GenBank/DDBJ whole genome shotgun (WGS) entry which is preliminary data.</text>
</comment>
<keyword evidence="2" id="KW-0472">Membrane</keyword>
<keyword evidence="4" id="KW-1185">Reference proteome</keyword>
<proteinExistence type="predicted"/>
<keyword evidence="2" id="KW-1133">Transmembrane helix</keyword>
<evidence type="ECO:0000313" key="3">
    <source>
        <dbReference type="EMBL" id="KAH9826350.1"/>
    </source>
</evidence>
<reference evidence="3 4" key="1">
    <citation type="journal article" date="2018" name="IMA Fungus">
        <title>IMA Genome-F 10: Nine draft genome sequences of Claviceps purpurea s.lat., including C. arundinis, C. humidiphila, and C. cf. spartinae, pseudomolecules for the pitch canker pathogen Fusarium circinatum, draft genome of Davidsoniella eucalypti, Grosmannia galeiformis, Quambalaria eucalypti, and Teratosphaeria destructans.</title>
        <authorList>
            <person name="Wingfield B.D."/>
            <person name="Liu M."/>
            <person name="Nguyen H.D."/>
            <person name="Lane F.A."/>
            <person name="Morgan S.W."/>
            <person name="De Vos L."/>
            <person name="Wilken P.M."/>
            <person name="Duong T.A."/>
            <person name="Aylward J."/>
            <person name="Coetzee M.P."/>
            <person name="Dadej K."/>
            <person name="De Beer Z.W."/>
            <person name="Findlay W."/>
            <person name="Havenga M."/>
            <person name="Kolarik M."/>
            <person name="Menzies J.G."/>
            <person name="Naidoo K."/>
            <person name="Pochopski O."/>
            <person name="Shoukouhi P."/>
            <person name="Santana Q.C."/>
            <person name="Seifert K.A."/>
            <person name="Soal N."/>
            <person name="Steenkamp E.T."/>
            <person name="Tatham C.T."/>
            <person name="van der Nest M.A."/>
            <person name="Wingfield M.J."/>
        </authorList>
    </citation>
    <scope>NUCLEOTIDE SEQUENCE [LARGE SCALE GENOMIC DNA]</scope>
    <source>
        <strain evidence="3">CMW44962</strain>
    </source>
</reference>
<evidence type="ECO:0000313" key="4">
    <source>
        <dbReference type="Proteomes" id="UP001138500"/>
    </source>
</evidence>
<gene>
    <name evidence="3" type="ORF">Tdes44962_MAKER03482</name>
</gene>
<feature type="region of interest" description="Disordered" evidence="1">
    <location>
        <begin position="24"/>
        <end position="107"/>
    </location>
</feature>
<protein>
    <submittedName>
        <fullName evidence="3">Uncharacterized protein</fullName>
    </submittedName>
</protein>
<sequence length="141" mass="15480">MPTRPLHPLAHSISASNNDFDAILGTTYSHRSPTPSSDNSRAPTPLPEKPEAALLPPEEGGSKWERAASTSPARRPDSLDAEAQSPVKRRDTYDELASTEKEIREDKRHRQHAFLAVALLIVILVVIPLALVISRSKAFNN</sequence>
<evidence type="ECO:0000256" key="1">
    <source>
        <dbReference type="SAM" id="MobiDB-lite"/>
    </source>
</evidence>
<dbReference type="EMBL" id="RIBY02001990">
    <property type="protein sequence ID" value="KAH9826350.1"/>
    <property type="molecule type" value="Genomic_DNA"/>
</dbReference>
<organism evidence="3 4">
    <name type="scientific">Teratosphaeria destructans</name>
    <dbReference type="NCBI Taxonomy" id="418781"/>
    <lineage>
        <taxon>Eukaryota</taxon>
        <taxon>Fungi</taxon>
        <taxon>Dikarya</taxon>
        <taxon>Ascomycota</taxon>
        <taxon>Pezizomycotina</taxon>
        <taxon>Dothideomycetes</taxon>
        <taxon>Dothideomycetidae</taxon>
        <taxon>Mycosphaerellales</taxon>
        <taxon>Teratosphaeriaceae</taxon>
        <taxon>Teratosphaeria</taxon>
    </lineage>
</organism>
<feature type="compositionally biased region" description="Polar residues" evidence="1">
    <location>
        <begin position="26"/>
        <end position="41"/>
    </location>
</feature>
<accession>A0A9W7SPW8</accession>
<keyword evidence="2" id="KW-0812">Transmembrane</keyword>
<evidence type="ECO:0000256" key="2">
    <source>
        <dbReference type="SAM" id="Phobius"/>
    </source>
</evidence>
<feature type="compositionally biased region" description="Basic and acidic residues" evidence="1">
    <location>
        <begin position="88"/>
        <end position="107"/>
    </location>
</feature>
<feature type="transmembrane region" description="Helical" evidence="2">
    <location>
        <begin position="113"/>
        <end position="133"/>
    </location>
</feature>
<reference evidence="3 4" key="2">
    <citation type="journal article" date="2021" name="Curr. Genet.">
        <title>Genetic response to nitrogen starvation in the aggressive Eucalyptus foliar pathogen Teratosphaeria destructans.</title>
        <authorList>
            <person name="Havenga M."/>
            <person name="Wingfield B.D."/>
            <person name="Wingfield M.J."/>
            <person name="Dreyer L.L."/>
            <person name="Roets F."/>
            <person name="Aylward J."/>
        </authorList>
    </citation>
    <scope>NUCLEOTIDE SEQUENCE [LARGE SCALE GENOMIC DNA]</scope>
    <source>
        <strain evidence="3">CMW44962</strain>
    </source>
</reference>
<name>A0A9W7SPW8_9PEZI</name>
<dbReference type="AlphaFoldDB" id="A0A9W7SPW8"/>
<dbReference type="Proteomes" id="UP001138500">
    <property type="component" value="Unassembled WGS sequence"/>
</dbReference>